<feature type="transmembrane region" description="Helical" evidence="1">
    <location>
        <begin position="275"/>
        <end position="292"/>
    </location>
</feature>
<proteinExistence type="predicted"/>
<feature type="transmembrane region" description="Helical" evidence="1">
    <location>
        <begin position="56"/>
        <end position="74"/>
    </location>
</feature>
<sequence>MSKLKSKYIRNNYARPGNDIVASIISLCVIITLHPLISLVLLSLINIFTRLSNKICYLYCLVYSILIVNREYLIEFNERSGDDTFRYIPFIKNIATFSFDKALTAESDIFSIEPLSRAYWWLLSVLGVNINVILLLQVFCWTTCLMVLAIKISERYAMIILCIGICFFSYTIPYTFFHLFRQAWGLSFFILYLCNWDKPGRFAFILLAGLSHLMFIPLLIFMEISRKGILILTSKYFPLLAAIFLIALYLTYNALLTKIGMYSEGENINYSPFKSLIYSLFFFSLLMLYNKYEEKIFHLSNIKFNISLTLISFYLFGLYIPLADIVNRYILLLSPLVIMFLTITKSRFLLLLFLLAALIKLSIHLFDVDGNIYQFTMRGYLDFYNVMDALYFYLERKI</sequence>
<keyword evidence="1" id="KW-1133">Transmembrane helix</keyword>
<protein>
    <submittedName>
        <fullName evidence="2">O-antigen polymerase</fullName>
    </submittedName>
</protein>
<dbReference type="RefSeq" id="WP_072310772.1">
    <property type="nucleotide sequence ID" value="NZ_CP019245.1"/>
</dbReference>
<evidence type="ECO:0000313" key="2">
    <source>
        <dbReference type="EMBL" id="BAQ00893.1"/>
    </source>
</evidence>
<dbReference type="InterPro" id="IPR049458">
    <property type="entry name" value="EpsG-like"/>
</dbReference>
<feature type="transmembrane region" description="Helical" evidence="1">
    <location>
        <begin position="20"/>
        <end position="44"/>
    </location>
</feature>
<evidence type="ECO:0000256" key="1">
    <source>
        <dbReference type="SAM" id="Phobius"/>
    </source>
</evidence>
<feature type="transmembrane region" description="Helical" evidence="1">
    <location>
        <begin position="156"/>
        <end position="180"/>
    </location>
</feature>
<dbReference type="Pfam" id="PF14897">
    <property type="entry name" value="EpsG"/>
    <property type="match status" value="1"/>
</dbReference>
<feature type="transmembrane region" description="Helical" evidence="1">
    <location>
        <begin position="236"/>
        <end position="255"/>
    </location>
</feature>
<feature type="transmembrane region" description="Helical" evidence="1">
    <location>
        <begin position="118"/>
        <end position="149"/>
    </location>
</feature>
<dbReference type="AlphaFoldDB" id="A0A0A8J4I8"/>
<accession>A0A0A8J4I8</accession>
<keyword evidence="1" id="KW-0812">Transmembrane</keyword>
<feature type="transmembrane region" description="Helical" evidence="1">
    <location>
        <begin position="200"/>
        <end position="224"/>
    </location>
</feature>
<feature type="transmembrane region" description="Helical" evidence="1">
    <location>
        <begin position="304"/>
        <end position="320"/>
    </location>
</feature>
<organism evidence="2">
    <name type="scientific">Escherichia coli</name>
    <dbReference type="NCBI Taxonomy" id="562"/>
    <lineage>
        <taxon>Bacteria</taxon>
        <taxon>Pseudomonadati</taxon>
        <taxon>Pseudomonadota</taxon>
        <taxon>Gammaproteobacteria</taxon>
        <taxon>Enterobacterales</taxon>
        <taxon>Enterobacteriaceae</taxon>
        <taxon>Escherichia</taxon>
    </lineage>
</organism>
<dbReference type="EMBL" id="AB811617">
    <property type="protein sequence ID" value="BAQ00893.1"/>
    <property type="molecule type" value="Genomic_DNA"/>
</dbReference>
<name>A0A0A8J4I8_ECOLX</name>
<keyword evidence="1" id="KW-0472">Membrane</keyword>
<reference evidence="2" key="1">
    <citation type="journal article" date="2014" name="DNA Res.">
        <title>A complete view of the genetic diversity of the Escherichia coli O-antigen biosynthesis gene cluster.</title>
        <authorList>
            <person name="Iguchi A."/>
            <person name="Iyoda S."/>
            <person name="Kikuchi T."/>
            <person name="Ogura Y."/>
            <person name="Katsura K."/>
            <person name="Ohnishi M."/>
            <person name="Hayashi T."/>
            <person name="Thomson N.R."/>
        </authorList>
    </citation>
    <scope>NUCLEOTIDE SEQUENCE</scope>
    <source>
        <strain evidence="2">H710C</strain>
    </source>
</reference>
<gene>
    <name evidence="2" type="primary">wzy</name>
</gene>